<proteinExistence type="inferred from homology"/>
<dbReference type="Proteomes" id="UP000251960">
    <property type="component" value="Chromosome 1"/>
</dbReference>
<dbReference type="SMART" id="SM00846">
    <property type="entry name" value="Gp_dh_N"/>
    <property type="match status" value="1"/>
</dbReference>
<reference evidence="6" key="1">
    <citation type="journal article" date="2018" name="Nat. Genet.">
        <title>Extensive intraspecific gene order and gene structural variations between Mo17 and other maize genomes.</title>
        <authorList>
            <person name="Sun S."/>
            <person name="Zhou Y."/>
            <person name="Chen J."/>
            <person name="Shi J."/>
            <person name="Zhao H."/>
            <person name="Zhao H."/>
            <person name="Song W."/>
            <person name="Zhang M."/>
            <person name="Cui Y."/>
            <person name="Dong X."/>
            <person name="Liu H."/>
            <person name="Ma X."/>
            <person name="Jiao Y."/>
            <person name="Wang B."/>
            <person name="Wei X."/>
            <person name="Stein J.C."/>
            <person name="Glaubitz J.C."/>
            <person name="Lu F."/>
            <person name="Yu G."/>
            <person name="Liang C."/>
            <person name="Fengler K."/>
            <person name="Li B."/>
            <person name="Rafalski A."/>
            <person name="Schnable P.S."/>
            <person name="Ware D.H."/>
            <person name="Buckler E.S."/>
            <person name="Lai J."/>
        </authorList>
    </citation>
    <scope>NUCLEOTIDE SEQUENCE [LARGE SCALE GENOMIC DNA]</scope>
    <source>
        <tissue evidence="6">Seedling</tissue>
    </source>
</reference>
<evidence type="ECO:0000256" key="3">
    <source>
        <dbReference type="SAM" id="MobiDB-lite"/>
    </source>
</evidence>
<organism evidence="6">
    <name type="scientific">Zea mays</name>
    <name type="common">Maize</name>
    <dbReference type="NCBI Taxonomy" id="4577"/>
    <lineage>
        <taxon>Eukaryota</taxon>
        <taxon>Viridiplantae</taxon>
        <taxon>Streptophyta</taxon>
        <taxon>Embryophyta</taxon>
        <taxon>Tracheophyta</taxon>
        <taxon>Spermatophyta</taxon>
        <taxon>Magnoliopsida</taxon>
        <taxon>Liliopsida</taxon>
        <taxon>Poales</taxon>
        <taxon>Poaceae</taxon>
        <taxon>PACMAD clade</taxon>
        <taxon>Panicoideae</taxon>
        <taxon>Andropogonodae</taxon>
        <taxon>Andropogoneae</taxon>
        <taxon>Tripsacinae</taxon>
        <taxon>Zea</taxon>
    </lineage>
</organism>
<keyword evidence="4" id="KW-0812">Transmembrane</keyword>
<evidence type="ECO:0000313" key="6">
    <source>
        <dbReference type="EMBL" id="PWZ58095.1"/>
    </source>
</evidence>
<dbReference type="ExpressionAtlas" id="A0A317YHI5">
    <property type="expression patterns" value="baseline and differential"/>
</dbReference>
<dbReference type="InterPro" id="IPR020831">
    <property type="entry name" value="GlycerAld/Erythrose_P_DH"/>
</dbReference>
<dbReference type="PANTHER" id="PTHR10836">
    <property type="entry name" value="GLYCERALDEHYDE 3-PHOSPHATE DEHYDROGENASE"/>
    <property type="match status" value="1"/>
</dbReference>
<dbReference type="InterPro" id="IPR020828">
    <property type="entry name" value="GlycerAld_3-P_DH_NAD(P)-bd"/>
</dbReference>
<dbReference type="SUPFAM" id="SSF51735">
    <property type="entry name" value="NAD(P)-binding Rossmann-fold domains"/>
    <property type="match status" value="1"/>
</dbReference>
<comment type="caution">
    <text evidence="6">The sequence shown here is derived from an EMBL/GenBank/DDBJ whole genome shotgun (WGS) entry which is preliminary data.</text>
</comment>
<comment type="similarity">
    <text evidence="1">Belongs to the glyceraldehyde-3-phosphate dehydrogenase family.</text>
</comment>
<feature type="domain" description="Glyceraldehyde 3-phosphate dehydrogenase NAD(P) binding" evidence="5">
    <location>
        <begin position="128"/>
        <end position="208"/>
    </location>
</feature>
<dbReference type="GO" id="GO:0016620">
    <property type="term" value="F:oxidoreductase activity, acting on the aldehyde or oxo group of donors, NAD or NADP as acceptor"/>
    <property type="evidence" value="ECO:0007669"/>
    <property type="project" value="InterPro"/>
</dbReference>
<dbReference type="AlphaFoldDB" id="A0A317YHI5"/>
<evidence type="ECO:0000256" key="2">
    <source>
        <dbReference type="ARBA" id="ARBA00023002"/>
    </source>
</evidence>
<evidence type="ECO:0000259" key="5">
    <source>
        <dbReference type="SMART" id="SM00846"/>
    </source>
</evidence>
<dbReference type="GO" id="GO:0051287">
    <property type="term" value="F:NAD binding"/>
    <property type="evidence" value="ECO:0007669"/>
    <property type="project" value="InterPro"/>
</dbReference>
<feature type="compositionally biased region" description="Pro residues" evidence="3">
    <location>
        <begin position="9"/>
        <end position="18"/>
    </location>
</feature>
<evidence type="ECO:0000256" key="1">
    <source>
        <dbReference type="ARBA" id="ARBA00007406"/>
    </source>
</evidence>
<keyword evidence="4" id="KW-0472">Membrane</keyword>
<keyword evidence="4" id="KW-1133">Transmembrane helix</keyword>
<name>A0A317YHI5_MAIZE</name>
<sequence>MAALSAPSTPDPASPRPTPSRLQGIKVFSPYYFCFISKILGTRSFVRSSFQVSCMRSTGSAHFGCAFPYVRASSSAARNLEPLRVIATQAPHAVLPDQTFHVSCAACGGFVIFFFLYFSVEYSSGDKTKIGINGFGRIGRLVLRIATSRDDIEVVAVNDPFIDAKYMAYMFKYDSTHGPFKGSIRVVDDSTLEINGKKVTIKAKGNVH</sequence>
<dbReference type="Pfam" id="PF00044">
    <property type="entry name" value="Gp_dh_N"/>
    <property type="match status" value="1"/>
</dbReference>
<feature type="transmembrane region" description="Helical" evidence="4">
    <location>
        <begin position="100"/>
        <end position="120"/>
    </location>
</feature>
<dbReference type="Gene3D" id="3.40.50.720">
    <property type="entry name" value="NAD(P)-binding Rossmann-like Domain"/>
    <property type="match status" value="1"/>
</dbReference>
<accession>A0A317YHI5</accession>
<gene>
    <name evidence="6" type="primary">GAPCP1_4</name>
    <name evidence="6" type="ORF">Zm00014a_035796</name>
</gene>
<dbReference type="InterPro" id="IPR036291">
    <property type="entry name" value="NAD(P)-bd_dom_sf"/>
</dbReference>
<dbReference type="EMBL" id="NCVQ01000001">
    <property type="protein sequence ID" value="PWZ58095.1"/>
    <property type="molecule type" value="Genomic_DNA"/>
</dbReference>
<keyword evidence="2" id="KW-0560">Oxidoreductase</keyword>
<dbReference type="PANTHER" id="PTHR10836:SF119">
    <property type="entry name" value="GLYCERALDEHYDE-3-PHOSPHATE DEHYDROGENASE"/>
    <property type="match status" value="1"/>
</dbReference>
<feature type="region of interest" description="Disordered" evidence="3">
    <location>
        <begin position="1"/>
        <end position="21"/>
    </location>
</feature>
<protein>
    <submittedName>
        <fullName evidence="6">Glyceraldehyde-3-phosphate dehydrogenase GAPCP1, chloroplastic</fullName>
    </submittedName>
</protein>
<evidence type="ECO:0000256" key="4">
    <source>
        <dbReference type="SAM" id="Phobius"/>
    </source>
</evidence>